<dbReference type="AlphaFoldDB" id="A0A173VJS1"/>
<organism evidence="1 2">
    <name type="scientific">Agathobacter rectalis</name>
    <dbReference type="NCBI Taxonomy" id="39491"/>
    <lineage>
        <taxon>Bacteria</taxon>
        <taxon>Bacillati</taxon>
        <taxon>Bacillota</taxon>
        <taxon>Clostridia</taxon>
        <taxon>Lachnospirales</taxon>
        <taxon>Lachnospiraceae</taxon>
        <taxon>Agathobacter</taxon>
    </lineage>
</organism>
<proteinExistence type="predicted"/>
<accession>A0A173VJS1</accession>
<dbReference type="EMBL" id="CYXM01000020">
    <property type="protein sequence ID" value="CUN27423.1"/>
    <property type="molecule type" value="Genomic_DNA"/>
</dbReference>
<evidence type="ECO:0000313" key="2">
    <source>
        <dbReference type="Proteomes" id="UP000095673"/>
    </source>
</evidence>
<name>A0A173VJS1_9FIRM</name>
<reference evidence="1 2" key="1">
    <citation type="submission" date="2015-09" db="EMBL/GenBank/DDBJ databases">
        <authorList>
            <consortium name="Pathogen Informatics"/>
        </authorList>
    </citation>
    <scope>NUCLEOTIDE SEQUENCE [LARGE SCALE GENOMIC DNA]</scope>
    <source>
        <strain evidence="1 2">2789STDY5834968</strain>
    </source>
</reference>
<protein>
    <submittedName>
        <fullName evidence="1">Uncharacterized protein</fullName>
    </submittedName>
</protein>
<evidence type="ECO:0000313" key="1">
    <source>
        <dbReference type="EMBL" id="CUN27423.1"/>
    </source>
</evidence>
<dbReference type="Proteomes" id="UP000095673">
    <property type="component" value="Unassembled WGS sequence"/>
</dbReference>
<sequence>MKKNPFSLSFGKEPVSLINRNVQSYEIIDTFEDENPTYQGCVDNCDF</sequence>
<gene>
    <name evidence="1" type="ORF">ERS852580_03156</name>
</gene>